<feature type="transmembrane region" description="Helical" evidence="1">
    <location>
        <begin position="30"/>
        <end position="53"/>
    </location>
</feature>
<sequence>MARFSFLNVLKEVVGILNESRTLFLKNKKLMFSVLVFPLLLNGLVYLFNVFAIKPEITNLSNESSLLPTADPSSPEFIAHVMRIFADIRQLVASSYIFSTLHSIINLLSVLVIVHASALTHENENIKIKDFPVFTLKSWKGPLVTSFYIFLFSLGYWSLFFIILFPLLMFSSSFYSLAAKSGALLIIFVLFHSYLTIVWLLSMVISILEETYGIQALGKAAKIVKGMKLKLFLLNLFFGLLSSGLAKILLMLVDLQRSIAVTFTISLVLVTSLFAVSMFQLVTYTVAYFQCKSLQGQDVESLRDVEYTKLSSTGGI</sequence>
<gene>
    <name evidence="2" type="ORF">MP_TR18123_c0_g1_i1_g.51927</name>
</gene>
<dbReference type="PANTHER" id="PTHR33133:SF1">
    <property type="entry name" value="EXPRESSED PROTEIN-RELATED"/>
    <property type="match status" value="1"/>
</dbReference>
<dbReference type="AlphaFoldDB" id="A0A1J3JL22"/>
<keyword evidence="1" id="KW-0812">Transmembrane</keyword>
<feature type="transmembrane region" description="Helical" evidence="1">
    <location>
        <begin position="182"/>
        <end position="208"/>
    </location>
</feature>
<accession>A0A1J3JL22</accession>
<keyword evidence="1" id="KW-0472">Membrane</keyword>
<feature type="transmembrane region" description="Helical" evidence="1">
    <location>
        <begin position="259"/>
        <end position="282"/>
    </location>
</feature>
<evidence type="ECO:0000313" key="2">
    <source>
        <dbReference type="EMBL" id="JAU92684.1"/>
    </source>
</evidence>
<evidence type="ECO:0008006" key="3">
    <source>
        <dbReference type="Google" id="ProtNLM"/>
    </source>
</evidence>
<feature type="transmembrane region" description="Helical" evidence="1">
    <location>
        <begin position="229"/>
        <end position="253"/>
    </location>
</feature>
<name>A0A1J3JL22_NOCCA</name>
<organism evidence="2">
    <name type="scientific">Noccaea caerulescens</name>
    <name type="common">Alpine penny-cress</name>
    <name type="synonym">Thlaspi caerulescens</name>
    <dbReference type="NCBI Taxonomy" id="107243"/>
    <lineage>
        <taxon>Eukaryota</taxon>
        <taxon>Viridiplantae</taxon>
        <taxon>Streptophyta</taxon>
        <taxon>Embryophyta</taxon>
        <taxon>Tracheophyta</taxon>
        <taxon>Spermatophyta</taxon>
        <taxon>Magnoliopsida</taxon>
        <taxon>eudicotyledons</taxon>
        <taxon>Gunneridae</taxon>
        <taxon>Pentapetalae</taxon>
        <taxon>rosids</taxon>
        <taxon>malvids</taxon>
        <taxon>Brassicales</taxon>
        <taxon>Brassicaceae</taxon>
        <taxon>Coluteocarpeae</taxon>
        <taxon>Noccaea</taxon>
    </lineage>
</organism>
<dbReference type="PANTHER" id="PTHR33133">
    <property type="entry name" value="OS08G0107100 PROTEIN-RELATED"/>
    <property type="match status" value="1"/>
</dbReference>
<feature type="transmembrane region" description="Helical" evidence="1">
    <location>
        <begin position="147"/>
        <end position="170"/>
    </location>
</feature>
<protein>
    <recommendedName>
        <fullName evidence="3">Transmembrane protein</fullName>
    </recommendedName>
</protein>
<evidence type="ECO:0000256" key="1">
    <source>
        <dbReference type="SAM" id="Phobius"/>
    </source>
</evidence>
<proteinExistence type="predicted"/>
<keyword evidence="1" id="KW-1133">Transmembrane helix</keyword>
<dbReference type="EMBL" id="GEVM01013254">
    <property type="protein sequence ID" value="JAU92684.1"/>
    <property type="molecule type" value="Transcribed_RNA"/>
</dbReference>
<feature type="transmembrane region" description="Helical" evidence="1">
    <location>
        <begin position="96"/>
        <end position="119"/>
    </location>
</feature>
<reference evidence="2" key="1">
    <citation type="submission" date="2016-07" db="EMBL/GenBank/DDBJ databases">
        <title>De novo transcriptome assembly of four accessions of the metal hyperaccumulator plant Noccaea caerulescens.</title>
        <authorList>
            <person name="Blande D."/>
            <person name="Halimaa P."/>
            <person name="Tervahauta A.I."/>
            <person name="Aarts M.G."/>
            <person name="Karenlampi S.O."/>
        </authorList>
    </citation>
    <scope>NUCLEOTIDE SEQUENCE</scope>
</reference>